<proteinExistence type="predicted"/>
<accession>A0A151U4G4</accession>
<evidence type="ECO:0000313" key="3">
    <source>
        <dbReference type="Proteomes" id="UP000075243"/>
    </source>
</evidence>
<sequence>MGDLDGVAPCSSLAVEAIIRVGAAGAIWGLCAGPYDARKQGLTGVAKASFVANSVGSFGFRCGFVAGVFSITRCGVQKYRGRNDWVNGLIGGAVAGGAAAAGTRSLAQVVGMAGLIYMKNSRGLQLFTCRWLPVSSPKAIVFLCHGYAMECSTFMRACGERLAIAGYAVFALDYEGHGRSGGVRCLINKFDDIVNDCEYFFKSICEFQEYKEKTKFLYGDSMGGTVCLLLHKRDPSFWDGAVLVAPMCKISDKLLKPIPIVMNILTRLEDIIPKWKIVPTNNIIDSAFKDRSKREAVALPFIVLQGEKDTVIDPEISKALYEQARSVDKTIKLYIGMCHGITTGETDANITLVFEDIMAWLDKRASKTDYDSSKLNEFDNEK</sequence>
<dbReference type="InterPro" id="IPR029058">
    <property type="entry name" value="AB_hydrolase_fold"/>
</dbReference>
<dbReference type="SUPFAM" id="SSF53474">
    <property type="entry name" value="alpha/beta-Hydrolases"/>
    <property type="match status" value="1"/>
</dbReference>
<dbReference type="AlphaFoldDB" id="A0A151U4G4"/>
<dbReference type="InterPro" id="IPR051044">
    <property type="entry name" value="MAG_DAG_Lipase"/>
</dbReference>
<dbReference type="Gene3D" id="3.40.50.1820">
    <property type="entry name" value="alpha/beta hydrolase"/>
    <property type="match status" value="1"/>
</dbReference>
<dbReference type="EMBL" id="CM003604">
    <property type="protein sequence ID" value="KYP74186.1"/>
    <property type="molecule type" value="Genomic_DNA"/>
</dbReference>
<dbReference type="PANTHER" id="PTHR11614">
    <property type="entry name" value="PHOSPHOLIPASE-RELATED"/>
    <property type="match status" value="1"/>
</dbReference>
<dbReference type="InterPro" id="IPR022742">
    <property type="entry name" value="Hydrolase_4"/>
</dbReference>
<dbReference type="Pfam" id="PF12146">
    <property type="entry name" value="Hydrolase_4"/>
    <property type="match status" value="1"/>
</dbReference>
<gene>
    <name evidence="2" type="ORF">KK1_006854</name>
</gene>
<dbReference type="STRING" id="3821.A0A151U4G4"/>
<dbReference type="OMA" id="KRDPSFW"/>
<dbReference type="Gramene" id="C.cajan_06666.t">
    <property type="protein sequence ID" value="C.cajan_06666.t"/>
    <property type="gene ID" value="C.cajan_06666"/>
</dbReference>
<name>A0A151U4G4_CAJCA</name>
<evidence type="ECO:0000259" key="1">
    <source>
        <dbReference type="Pfam" id="PF12146"/>
    </source>
</evidence>
<keyword evidence="3" id="KW-1185">Reference proteome</keyword>
<feature type="domain" description="Serine aminopeptidase S33" evidence="1">
    <location>
        <begin position="136"/>
        <end position="297"/>
    </location>
</feature>
<protein>
    <submittedName>
        <fullName evidence="2">Monoglyceride lipase</fullName>
    </submittedName>
</protein>
<reference evidence="2 3" key="1">
    <citation type="journal article" date="2012" name="Nat. Biotechnol.">
        <title>Draft genome sequence of pigeonpea (Cajanus cajan), an orphan legume crop of resource-poor farmers.</title>
        <authorList>
            <person name="Varshney R.K."/>
            <person name="Chen W."/>
            <person name="Li Y."/>
            <person name="Bharti A.K."/>
            <person name="Saxena R.K."/>
            <person name="Schlueter J.A."/>
            <person name="Donoghue M.T."/>
            <person name="Azam S."/>
            <person name="Fan G."/>
            <person name="Whaley A.M."/>
            <person name="Farmer A.D."/>
            <person name="Sheridan J."/>
            <person name="Iwata A."/>
            <person name="Tuteja R."/>
            <person name="Penmetsa R.V."/>
            <person name="Wu W."/>
            <person name="Upadhyaya H.D."/>
            <person name="Yang S.P."/>
            <person name="Shah T."/>
            <person name="Saxena K.B."/>
            <person name="Michael T."/>
            <person name="McCombie W.R."/>
            <person name="Yang B."/>
            <person name="Zhang G."/>
            <person name="Yang H."/>
            <person name="Wang J."/>
            <person name="Spillane C."/>
            <person name="Cook D.R."/>
            <person name="May G.D."/>
            <person name="Xu X."/>
            <person name="Jackson S.A."/>
        </authorList>
    </citation>
    <scope>NUCLEOTIDE SEQUENCE [LARGE SCALE GENOMIC DNA]</scope>
    <source>
        <strain evidence="3">cv. Asha</strain>
    </source>
</reference>
<organism evidence="2 3">
    <name type="scientific">Cajanus cajan</name>
    <name type="common">Pigeon pea</name>
    <name type="synonym">Cajanus indicus</name>
    <dbReference type="NCBI Taxonomy" id="3821"/>
    <lineage>
        <taxon>Eukaryota</taxon>
        <taxon>Viridiplantae</taxon>
        <taxon>Streptophyta</taxon>
        <taxon>Embryophyta</taxon>
        <taxon>Tracheophyta</taxon>
        <taxon>Spermatophyta</taxon>
        <taxon>Magnoliopsida</taxon>
        <taxon>eudicotyledons</taxon>
        <taxon>Gunneridae</taxon>
        <taxon>Pentapetalae</taxon>
        <taxon>rosids</taxon>
        <taxon>fabids</taxon>
        <taxon>Fabales</taxon>
        <taxon>Fabaceae</taxon>
        <taxon>Papilionoideae</taxon>
        <taxon>50 kb inversion clade</taxon>
        <taxon>NPAAA clade</taxon>
        <taxon>indigoferoid/millettioid clade</taxon>
        <taxon>Phaseoleae</taxon>
        <taxon>Cajanus</taxon>
    </lineage>
</organism>
<dbReference type="Proteomes" id="UP000075243">
    <property type="component" value="Chromosome 2"/>
</dbReference>
<evidence type="ECO:0000313" key="2">
    <source>
        <dbReference type="EMBL" id="KYP74186.1"/>
    </source>
</evidence>
<dbReference type="Pfam" id="PF02466">
    <property type="entry name" value="Tim17"/>
    <property type="match status" value="1"/>
</dbReference>